<name>A0A239MHG0_9ACTN</name>
<dbReference type="AlphaFoldDB" id="A0A239MHG0"/>
<evidence type="ECO:0000313" key="1">
    <source>
        <dbReference type="EMBL" id="SNT41663.1"/>
    </source>
</evidence>
<dbReference type="RefSeq" id="WP_245870888.1">
    <property type="nucleotide sequence ID" value="NZ_FZPH01000005.1"/>
</dbReference>
<proteinExistence type="predicted"/>
<reference evidence="1 2" key="1">
    <citation type="submission" date="2017-06" db="EMBL/GenBank/DDBJ databases">
        <authorList>
            <person name="Kim H.J."/>
            <person name="Triplett B.A."/>
        </authorList>
    </citation>
    <scope>NUCLEOTIDE SEQUENCE [LARGE SCALE GENOMIC DNA]</scope>
    <source>
        <strain evidence="1 2">CGMCC 4.5593</strain>
    </source>
</reference>
<gene>
    <name evidence="1" type="ORF">SAMN05421812_105443</name>
</gene>
<dbReference type="EMBL" id="FZPH01000005">
    <property type="protein sequence ID" value="SNT41663.1"/>
    <property type="molecule type" value="Genomic_DNA"/>
</dbReference>
<protein>
    <submittedName>
        <fullName evidence="1">Uncharacterized protein</fullName>
    </submittedName>
</protein>
<dbReference type="Proteomes" id="UP000198362">
    <property type="component" value="Unassembled WGS sequence"/>
</dbReference>
<accession>A0A239MHG0</accession>
<keyword evidence="2" id="KW-1185">Reference proteome</keyword>
<sequence>MFEFEDGPQDGYAYRAVAVWTGDDRQATQPESAAFHSTLRLSFDAPADS</sequence>
<evidence type="ECO:0000313" key="2">
    <source>
        <dbReference type="Proteomes" id="UP000198362"/>
    </source>
</evidence>
<organism evidence="1 2">
    <name type="scientific">Asanoa hainanensis</name>
    <dbReference type="NCBI Taxonomy" id="560556"/>
    <lineage>
        <taxon>Bacteria</taxon>
        <taxon>Bacillati</taxon>
        <taxon>Actinomycetota</taxon>
        <taxon>Actinomycetes</taxon>
        <taxon>Micromonosporales</taxon>
        <taxon>Micromonosporaceae</taxon>
        <taxon>Asanoa</taxon>
    </lineage>
</organism>